<keyword evidence="2 4" id="KW-0479">Metal-binding</keyword>
<evidence type="ECO:0000256" key="4">
    <source>
        <dbReference type="PROSITE-ProRule" id="PRU00433"/>
    </source>
</evidence>
<dbReference type="RefSeq" id="WP_379775645.1">
    <property type="nucleotide sequence ID" value="NZ_JBHSMZ010000024.1"/>
</dbReference>
<evidence type="ECO:0000259" key="6">
    <source>
        <dbReference type="PROSITE" id="PS51007"/>
    </source>
</evidence>
<comment type="caution">
    <text evidence="7">The sequence shown here is derived from an EMBL/GenBank/DDBJ whole genome shotgun (WGS) entry which is preliminary data.</text>
</comment>
<organism evidence="7 8">
    <name type="scientific">Massilia aerilata</name>
    <dbReference type="NCBI Taxonomy" id="453817"/>
    <lineage>
        <taxon>Bacteria</taxon>
        <taxon>Pseudomonadati</taxon>
        <taxon>Pseudomonadota</taxon>
        <taxon>Betaproteobacteria</taxon>
        <taxon>Burkholderiales</taxon>
        <taxon>Oxalobacteraceae</taxon>
        <taxon>Telluria group</taxon>
        <taxon>Massilia</taxon>
    </lineage>
</organism>
<proteinExistence type="predicted"/>
<dbReference type="SUPFAM" id="SSF46626">
    <property type="entry name" value="Cytochrome c"/>
    <property type="match status" value="1"/>
</dbReference>
<keyword evidence="3 4" id="KW-0408">Iron</keyword>
<feature type="domain" description="Cytochrome c" evidence="6">
    <location>
        <begin position="64"/>
        <end position="183"/>
    </location>
</feature>
<keyword evidence="5" id="KW-0732">Signal</keyword>
<evidence type="ECO:0000256" key="3">
    <source>
        <dbReference type="ARBA" id="ARBA00023004"/>
    </source>
</evidence>
<evidence type="ECO:0000256" key="5">
    <source>
        <dbReference type="SAM" id="SignalP"/>
    </source>
</evidence>
<name>A0ABW0S364_9BURK</name>
<feature type="chain" id="PRO_5045260059" description="Cytochrome c domain-containing protein" evidence="5">
    <location>
        <begin position="26"/>
        <end position="193"/>
    </location>
</feature>
<dbReference type="Gene3D" id="1.10.760.10">
    <property type="entry name" value="Cytochrome c-like domain"/>
    <property type="match status" value="1"/>
</dbReference>
<reference evidence="8" key="1">
    <citation type="journal article" date="2019" name="Int. J. Syst. Evol. Microbiol.">
        <title>The Global Catalogue of Microorganisms (GCM) 10K type strain sequencing project: providing services to taxonomists for standard genome sequencing and annotation.</title>
        <authorList>
            <consortium name="The Broad Institute Genomics Platform"/>
            <consortium name="The Broad Institute Genome Sequencing Center for Infectious Disease"/>
            <person name="Wu L."/>
            <person name="Ma J."/>
        </authorList>
    </citation>
    <scope>NUCLEOTIDE SEQUENCE [LARGE SCALE GENOMIC DNA]</scope>
    <source>
        <strain evidence="8">CGMCC 4.5798</strain>
    </source>
</reference>
<protein>
    <recommendedName>
        <fullName evidence="6">Cytochrome c domain-containing protein</fullName>
    </recommendedName>
</protein>
<evidence type="ECO:0000256" key="1">
    <source>
        <dbReference type="ARBA" id="ARBA00022617"/>
    </source>
</evidence>
<dbReference type="EMBL" id="JBHSMZ010000024">
    <property type="protein sequence ID" value="MFC5551489.1"/>
    <property type="molecule type" value="Genomic_DNA"/>
</dbReference>
<dbReference type="Proteomes" id="UP001596086">
    <property type="component" value="Unassembled WGS sequence"/>
</dbReference>
<dbReference type="PROSITE" id="PS51007">
    <property type="entry name" value="CYTC"/>
    <property type="match status" value="1"/>
</dbReference>
<evidence type="ECO:0000313" key="8">
    <source>
        <dbReference type="Proteomes" id="UP001596086"/>
    </source>
</evidence>
<sequence length="193" mass="20424">MNKTSKTATALGLAAAVLAAVSVSAHDNANDKGRNDSYGEHLVKLGYALVPPGVKLNLQGKNRALVGLGSYVVNTSGCIDCHSHPSYAPGGDPFLGQPEVINAPEYLSGGRQFGPKLTAPNITPDYAGRPAGLTRQQFIQTLRTGHNPKDPPGEILQVMPWPTFGKKSDVDLAAMYEYLRAIPSLPDNTHPGP</sequence>
<dbReference type="InterPro" id="IPR036909">
    <property type="entry name" value="Cyt_c-like_dom_sf"/>
</dbReference>
<dbReference type="InterPro" id="IPR009056">
    <property type="entry name" value="Cyt_c-like_dom"/>
</dbReference>
<feature type="signal peptide" evidence="5">
    <location>
        <begin position="1"/>
        <end position="25"/>
    </location>
</feature>
<evidence type="ECO:0000256" key="2">
    <source>
        <dbReference type="ARBA" id="ARBA00022723"/>
    </source>
</evidence>
<gene>
    <name evidence="7" type="ORF">ACFPO9_23470</name>
</gene>
<accession>A0ABW0S364</accession>
<evidence type="ECO:0000313" key="7">
    <source>
        <dbReference type="EMBL" id="MFC5551489.1"/>
    </source>
</evidence>
<keyword evidence="1 4" id="KW-0349">Heme</keyword>
<keyword evidence="8" id="KW-1185">Reference proteome</keyword>